<dbReference type="Pfam" id="PF14269">
    <property type="entry name" value="Arylsulfotran_2"/>
    <property type="match status" value="1"/>
</dbReference>
<feature type="chain" id="PRO_5024932352" evidence="2">
    <location>
        <begin position="23"/>
        <end position="391"/>
    </location>
</feature>
<keyword evidence="2" id="KW-0732">Signal</keyword>
<dbReference type="PANTHER" id="PTHR35340">
    <property type="entry name" value="PQQ ENZYME REPEAT PROTEIN-RELATED"/>
    <property type="match status" value="1"/>
</dbReference>
<accession>A0A5N7AX84</accession>
<proteinExistence type="predicted"/>
<feature type="signal peptide" evidence="2">
    <location>
        <begin position="1"/>
        <end position="22"/>
    </location>
</feature>
<keyword evidence="1" id="KW-1133">Transmembrane helix</keyword>
<feature type="transmembrane region" description="Helical" evidence="1">
    <location>
        <begin position="355"/>
        <end position="378"/>
    </location>
</feature>
<dbReference type="OrthoDB" id="5427350at2759"/>
<dbReference type="PANTHER" id="PTHR35340:SF8">
    <property type="entry name" value="ASST-DOMAIN-CONTAINING PROTEIN"/>
    <property type="match status" value="1"/>
</dbReference>
<evidence type="ECO:0000313" key="4">
    <source>
        <dbReference type="Proteomes" id="UP000326198"/>
    </source>
</evidence>
<evidence type="ECO:0000256" key="1">
    <source>
        <dbReference type="SAM" id="Phobius"/>
    </source>
</evidence>
<gene>
    <name evidence="3" type="ORF">BDV26DRAFT_295959</name>
</gene>
<keyword evidence="1" id="KW-0812">Transmembrane</keyword>
<dbReference type="InterPro" id="IPR053143">
    <property type="entry name" value="Arylsulfate_ST"/>
</dbReference>
<organism evidence="3 4">
    <name type="scientific">Aspergillus bertholletiae</name>
    <dbReference type="NCBI Taxonomy" id="1226010"/>
    <lineage>
        <taxon>Eukaryota</taxon>
        <taxon>Fungi</taxon>
        <taxon>Dikarya</taxon>
        <taxon>Ascomycota</taxon>
        <taxon>Pezizomycotina</taxon>
        <taxon>Eurotiomycetes</taxon>
        <taxon>Eurotiomycetidae</taxon>
        <taxon>Eurotiales</taxon>
        <taxon>Aspergillaceae</taxon>
        <taxon>Aspergillus</taxon>
        <taxon>Aspergillus subgen. Circumdati</taxon>
    </lineage>
</organism>
<sequence length="391" mass="43274">MAEPAWPCVLLAIITLSTFSTGQDMPFGYSDDLSNFITHPEFKVPLLNVSTQDKQGLAPGYWFMTPYHGLQSPLIASPFYYQPCQVGPAIYDSVGVLESLAGLSGDSEASTLILSLTGFNFSKQHDARFVRSNKTHTIISFLNNAAGNGDQSASYSSGLIVSLDTAASPMTASILAKYDRPDKGLTRQRGNVQILNNGHILGNWSGGGYFTEFDTHGEVLMEAKFASERFSSYRVYKHTFTGSPTYPPRLRAFSYGTEESKATTVFYVSWNGATEVRLWRFYSKEKETEIPLGEMRRTGFETQFMAEGFYKKVVVEAFDANGTSLGRSEVEQVVRPQNWETAAFAQNFAQASMTVLWLAPAAIVVVFMVGVGFGSRLLRRHPKGYKKTNLT</sequence>
<dbReference type="Proteomes" id="UP000326198">
    <property type="component" value="Unassembled WGS sequence"/>
</dbReference>
<reference evidence="3 4" key="1">
    <citation type="submission" date="2019-04" db="EMBL/GenBank/DDBJ databases">
        <title>Friends and foes A comparative genomics studyof 23 Aspergillus species from section Flavi.</title>
        <authorList>
            <consortium name="DOE Joint Genome Institute"/>
            <person name="Kjaerbolling I."/>
            <person name="Vesth T."/>
            <person name="Frisvad J.C."/>
            <person name="Nybo J.L."/>
            <person name="Theobald S."/>
            <person name="Kildgaard S."/>
            <person name="Isbrandt T."/>
            <person name="Kuo A."/>
            <person name="Sato A."/>
            <person name="Lyhne E.K."/>
            <person name="Kogle M.E."/>
            <person name="Wiebenga A."/>
            <person name="Kun R.S."/>
            <person name="Lubbers R.J."/>
            <person name="Makela M.R."/>
            <person name="Barry K."/>
            <person name="Chovatia M."/>
            <person name="Clum A."/>
            <person name="Daum C."/>
            <person name="Haridas S."/>
            <person name="He G."/>
            <person name="LaButti K."/>
            <person name="Lipzen A."/>
            <person name="Mondo S."/>
            <person name="Riley R."/>
            <person name="Salamov A."/>
            <person name="Simmons B.A."/>
            <person name="Magnuson J.K."/>
            <person name="Henrissat B."/>
            <person name="Mortensen U.H."/>
            <person name="Larsen T.O."/>
            <person name="Devries R.P."/>
            <person name="Grigoriev I.V."/>
            <person name="Machida M."/>
            <person name="Baker S.E."/>
            <person name="Andersen M.R."/>
        </authorList>
    </citation>
    <scope>NUCLEOTIDE SEQUENCE [LARGE SCALE GENOMIC DNA]</scope>
    <source>
        <strain evidence="3 4">IBT 29228</strain>
    </source>
</reference>
<dbReference type="InterPro" id="IPR039535">
    <property type="entry name" value="ASST-like"/>
</dbReference>
<evidence type="ECO:0000313" key="3">
    <source>
        <dbReference type="EMBL" id="KAE8374457.1"/>
    </source>
</evidence>
<keyword evidence="4" id="KW-1185">Reference proteome</keyword>
<dbReference type="EMBL" id="ML736284">
    <property type="protein sequence ID" value="KAE8374457.1"/>
    <property type="molecule type" value="Genomic_DNA"/>
</dbReference>
<dbReference type="AlphaFoldDB" id="A0A5N7AX84"/>
<keyword evidence="1" id="KW-0472">Membrane</keyword>
<protein>
    <submittedName>
        <fullName evidence="3">ASST-domain-containing protein</fullName>
    </submittedName>
</protein>
<name>A0A5N7AX84_9EURO</name>
<evidence type="ECO:0000256" key="2">
    <source>
        <dbReference type="SAM" id="SignalP"/>
    </source>
</evidence>